<dbReference type="RefSeq" id="WP_157504137.1">
    <property type="nucleotide sequence ID" value="NZ_VDCZ01000001.1"/>
</dbReference>
<comment type="caution">
    <text evidence="1">The sequence shown here is derived from an EMBL/GenBank/DDBJ whole genome shotgun (WGS) entry which is preliminary data.</text>
</comment>
<name>A0A6I4IDQ8_9FLAO</name>
<keyword evidence="2" id="KW-1185">Reference proteome</keyword>
<dbReference type="Proteomes" id="UP000431264">
    <property type="component" value="Unassembled WGS sequence"/>
</dbReference>
<accession>A0A6I4IDQ8</accession>
<dbReference type="AlphaFoldDB" id="A0A6I4IDQ8"/>
<evidence type="ECO:0000313" key="2">
    <source>
        <dbReference type="Proteomes" id="UP000431264"/>
    </source>
</evidence>
<dbReference type="EMBL" id="WQLW01000001">
    <property type="protein sequence ID" value="MVO07744.1"/>
    <property type="molecule type" value="Genomic_DNA"/>
</dbReference>
<proteinExistence type="predicted"/>
<gene>
    <name evidence="1" type="ORF">GOQ30_01035</name>
</gene>
<evidence type="ECO:0000313" key="1">
    <source>
        <dbReference type="EMBL" id="MVO07744.1"/>
    </source>
</evidence>
<protein>
    <submittedName>
        <fullName evidence="1">Uncharacterized protein</fullName>
    </submittedName>
</protein>
<sequence length="57" mass="6202">MKKQKEKKFGFDKFEVAKLSTLKKTIGGTGDILTNNGNDDPGGITDIIKKLSSDKCV</sequence>
<reference evidence="2" key="1">
    <citation type="submission" date="2019-05" db="EMBL/GenBank/DDBJ databases">
        <title>Flavobacterium profundi sp. nov., isolated from a deep-sea seamount.</title>
        <authorList>
            <person name="Zhang D.-C."/>
        </authorList>
    </citation>
    <scope>NUCLEOTIDE SEQUENCE [LARGE SCALE GENOMIC DNA]</scope>
    <source>
        <strain evidence="2">TP390</strain>
    </source>
</reference>
<organism evidence="1 2">
    <name type="scientific">Flavobacterium profundi</name>
    <dbReference type="NCBI Taxonomy" id="1774945"/>
    <lineage>
        <taxon>Bacteria</taxon>
        <taxon>Pseudomonadati</taxon>
        <taxon>Bacteroidota</taxon>
        <taxon>Flavobacteriia</taxon>
        <taxon>Flavobacteriales</taxon>
        <taxon>Flavobacteriaceae</taxon>
        <taxon>Flavobacterium</taxon>
    </lineage>
</organism>